<reference evidence="2 3" key="2">
    <citation type="journal article" date="2008" name="Science">
        <title>Environmental genomics reveals a single-species ecosystem deep within Earth.</title>
        <authorList>
            <person name="Chivian D."/>
            <person name="Brodie E.L."/>
            <person name="Alm E.J."/>
            <person name="Culley D.E."/>
            <person name="Dehal P.S."/>
            <person name="Desantis T.Z."/>
            <person name="Gihring T.M."/>
            <person name="Lapidus A."/>
            <person name="Lin L.H."/>
            <person name="Lowry S.R."/>
            <person name="Moser D.P."/>
            <person name="Richardson P.M."/>
            <person name="Southam G."/>
            <person name="Wanger G."/>
            <person name="Pratt L.M."/>
            <person name="Andersen G.L."/>
            <person name="Hazen T.C."/>
            <person name="Brockman F.J."/>
            <person name="Arkin A.P."/>
            <person name="Onstott T.C."/>
        </authorList>
    </citation>
    <scope>NUCLEOTIDE SEQUENCE [LARGE SCALE GENOMIC DNA]</scope>
    <source>
        <strain evidence="2 3">MP104C</strain>
    </source>
</reference>
<keyword evidence="3" id="KW-1185">Reference proteome</keyword>
<dbReference type="AlphaFoldDB" id="B1I3B1"/>
<name>B1I3B1_DESAP</name>
<feature type="transmembrane region" description="Helical" evidence="1">
    <location>
        <begin position="92"/>
        <end position="115"/>
    </location>
</feature>
<dbReference type="RefSeq" id="WP_012302109.1">
    <property type="nucleotide sequence ID" value="NC_010424.1"/>
</dbReference>
<feature type="transmembrane region" description="Helical" evidence="1">
    <location>
        <begin position="168"/>
        <end position="192"/>
    </location>
</feature>
<feature type="transmembrane region" description="Helical" evidence="1">
    <location>
        <begin position="127"/>
        <end position="148"/>
    </location>
</feature>
<dbReference type="Proteomes" id="UP000008544">
    <property type="component" value="Chromosome"/>
</dbReference>
<feature type="transmembrane region" description="Helical" evidence="1">
    <location>
        <begin position="350"/>
        <end position="377"/>
    </location>
</feature>
<accession>B1I3B1</accession>
<keyword evidence="1" id="KW-0472">Membrane</keyword>
<feature type="transmembrane region" description="Helical" evidence="1">
    <location>
        <begin position="305"/>
        <end position="329"/>
    </location>
</feature>
<dbReference type="NCBIfam" id="TIGR02829">
    <property type="entry name" value="spore_III_AE"/>
    <property type="match status" value="1"/>
</dbReference>
<evidence type="ECO:0008006" key="4">
    <source>
        <dbReference type="Google" id="ProtNLM"/>
    </source>
</evidence>
<dbReference type="OrthoDB" id="1706761at2"/>
<evidence type="ECO:0000256" key="1">
    <source>
        <dbReference type="SAM" id="Phobius"/>
    </source>
</evidence>
<keyword evidence="1" id="KW-0812">Transmembrane</keyword>
<protein>
    <recommendedName>
        <fullName evidence="4">Stage III sporulation protein AE</fullName>
    </recommendedName>
</protein>
<evidence type="ECO:0000313" key="2">
    <source>
        <dbReference type="EMBL" id="ACA59523.1"/>
    </source>
</evidence>
<dbReference type="EMBL" id="CP000860">
    <property type="protein sequence ID" value="ACA59523.1"/>
    <property type="molecule type" value="Genomic_DNA"/>
</dbReference>
<organism evidence="2 3">
    <name type="scientific">Desulforudis audaxviator (strain MP104C)</name>
    <dbReference type="NCBI Taxonomy" id="477974"/>
    <lineage>
        <taxon>Bacteria</taxon>
        <taxon>Bacillati</taxon>
        <taxon>Bacillota</taxon>
        <taxon>Clostridia</taxon>
        <taxon>Thermoanaerobacterales</taxon>
        <taxon>Candidatus Desulforudaceae</taxon>
        <taxon>Candidatus Desulforudis</taxon>
    </lineage>
</organism>
<gene>
    <name evidence="2" type="ordered locus">Daud_1011</name>
</gene>
<dbReference type="Pfam" id="PF09546">
    <property type="entry name" value="Spore_III_AE"/>
    <property type="match status" value="1"/>
</dbReference>
<keyword evidence="1" id="KW-1133">Transmembrane helix</keyword>
<sequence length="387" mass="40922">MLRGLCVGLLVILLFGVPGLCWAQAPDAGDDLFHELDLRRVDEAVGVLRAEVDNALPDLDFKSLVASLARGELGYTPGNLAAAIWRYFFKEVLASAALLGKLVVLAVICAVLQNISGAFEKSTTSRMAYTAVYLALITIALGSFVIALNTGREAIENMVVFMHAMLPVMLTLLCAVGGFASAALIHPVIVIVMNAAANVVKNVVFPLIFFSAILGMISHLATGFSLSRLADFLRFVGLGIMGVLTTVFLGVLTIQGVASAVTEGIAFRTAKYASQAFLPIVGKMFSDAMEMIVGSSLLVKNAVGLAGLVLIFLMALFPLLKIIVLVFIYKLAAALVQPLGESRLSECLNTLGNSIVAVFGVVATCALLFFFALALMAGLGNLTVMLR</sequence>
<dbReference type="HOGENOM" id="CLU_046838_1_1_9"/>
<feature type="transmembrane region" description="Helical" evidence="1">
    <location>
        <begin position="232"/>
        <end position="255"/>
    </location>
</feature>
<proteinExistence type="predicted"/>
<dbReference type="InterPro" id="IPR014194">
    <property type="entry name" value="Spore_III_AE"/>
</dbReference>
<evidence type="ECO:0000313" key="3">
    <source>
        <dbReference type="Proteomes" id="UP000008544"/>
    </source>
</evidence>
<feature type="transmembrane region" description="Helical" evidence="1">
    <location>
        <begin position="204"/>
        <end position="226"/>
    </location>
</feature>
<dbReference type="KEGG" id="dau:Daud_1011"/>
<dbReference type="STRING" id="477974.Daud_1011"/>
<dbReference type="eggNOG" id="ENOG502Z7PW">
    <property type="taxonomic scope" value="Bacteria"/>
</dbReference>
<reference evidence="3" key="1">
    <citation type="submission" date="2007-10" db="EMBL/GenBank/DDBJ databases">
        <title>Complete sequence of chromosome of Desulforudis audaxviator MP104C.</title>
        <authorList>
            <person name="Copeland A."/>
            <person name="Lucas S."/>
            <person name="Lapidus A."/>
            <person name="Barry K."/>
            <person name="Glavina del Rio T."/>
            <person name="Dalin E."/>
            <person name="Tice H."/>
            <person name="Bruce D."/>
            <person name="Pitluck S."/>
            <person name="Lowry S.R."/>
            <person name="Larimer F."/>
            <person name="Land M.L."/>
            <person name="Hauser L."/>
            <person name="Kyrpides N."/>
            <person name="Ivanova N.N."/>
            <person name="Richardson P."/>
        </authorList>
    </citation>
    <scope>NUCLEOTIDE SEQUENCE [LARGE SCALE GENOMIC DNA]</scope>
    <source>
        <strain evidence="3">MP104C</strain>
    </source>
</reference>